<evidence type="ECO:0000256" key="1">
    <source>
        <dbReference type="SAM" id="MobiDB-lite"/>
    </source>
</evidence>
<keyword evidence="3" id="KW-1185">Reference proteome</keyword>
<accession>A0AAV7DNI1</accession>
<sequence length="182" mass="20351">MESFPRLRALGCVVCGDPVSPCPSPACPPELFREVAPVVYRSVLLSSSYPQFTRQELESKLQTGEIERFQNYLQTGPRCHQDPHGHLPILAGGNDSMTAPQRQKTFPGYFSNLQHLQKQLVSGNPRWRQPTGQKGKDNSPKTSSRAPNTKTSVTTTTYGLFPPILDVWAQRDAMQRSITLRI</sequence>
<dbReference type="AlphaFoldDB" id="A0AAV7DNI1"/>
<evidence type="ECO:0000313" key="3">
    <source>
        <dbReference type="Proteomes" id="UP000824782"/>
    </source>
</evidence>
<dbReference type="EMBL" id="WNYA01000001">
    <property type="protein sequence ID" value="KAG8599079.1"/>
    <property type="molecule type" value="Genomic_DNA"/>
</dbReference>
<dbReference type="EMBL" id="WNYA01000001">
    <property type="protein sequence ID" value="KAG8599077.1"/>
    <property type="molecule type" value="Genomic_DNA"/>
</dbReference>
<comment type="caution">
    <text evidence="2">The sequence shown here is derived from an EMBL/GenBank/DDBJ whole genome shotgun (WGS) entry which is preliminary data.</text>
</comment>
<gene>
    <name evidence="2" type="ORF">GDO81_002870</name>
</gene>
<protein>
    <submittedName>
        <fullName evidence="2">Uncharacterized protein</fullName>
    </submittedName>
</protein>
<feature type="region of interest" description="Disordered" evidence="1">
    <location>
        <begin position="122"/>
        <end position="155"/>
    </location>
</feature>
<dbReference type="Proteomes" id="UP000824782">
    <property type="component" value="Unassembled WGS sequence"/>
</dbReference>
<evidence type="ECO:0000313" key="2">
    <source>
        <dbReference type="EMBL" id="KAG8599079.1"/>
    </source>
</evidence>
<organism evidence="2 3">
    <name type="scientific">Engystomops pustulosus</name>
    <name type="common">Tungara frog</name>
    <name type="synonym">Physalaemus pustulosus</name>
    <dbReference type="NCBI Taxonomy" id="76066"/>
    <lineage>
        <taxon>Eukaryota</taxon>
        <taxon>Metazoa</taxon>
        <taxon>Chordata</taxon>
        <taxon>Craniata</taxon>
        <taxon>Vertebrata</taxon>
        <taxon>Euteleostomi</taxon>
        <taxon>Amphibia</taxon>
        <taxon>Batrachia</taxon>
        <taxon>Anura</taxon>
        <taxon>Neobatrachia</taxon>
        <taxon>Hyloidea</taxon>
        <taxon>Leptodactylidae</taxon>
        <taxon>Leiuperinae</taxon>
        <taxon>Engystomops</taxon>
    </lineage>
</organism>
<feature type="compositionally biased region" description="Polar residues" evidence="1">
    <location>
        <begin position="140"/>
        <end position="155"/>
    </location>
</feature>
<reference evidence="2" key="1">
    <citation type="thesis" date="2020" institute="ProQuest LLC" country="789 East Eisenhower Parkway, Ann Arbor, MI, USA">
        <title>Comparative Genomics and Chromosome Evolution.</title>
        <authorList>
            <person name="Mudd A.B."/>
        </authorList>
    </citation>
    <scope>NUCLEOTIDE SEQUENCE</scope>
    <source>
        <strain evidence="2">237g6f4</strain>
        <tissue evidence="2">Blood</tissue>
    </source>
</reference>
<name>A0AAV7DNI1_ENGPU</name>
<proteinExistence type="predicted"/>
<dbReference type="EMBL" id="WNYA01000001">
    <property type="protein sequence ID" value="KAG8599078.1"/>
    <property type="molecule type" value="Genomic_DNA"/>
</dbReference>